<organism evidence="1">
    <name type="scientific">Spongospora subterranea</name>
    <dbReference type="NCBI Taxonomy" id="70186"/>
    <lineage>
        <taxon>Eukaryota</taxon>
        <taxon>Sar</taxon>
        <taxon>Rhizaria</taxon>
        <taxon>Endomyxa</taxon>
        <taxon>Phytomyxea</taxon>
        <taxon>Plasmodiophorida</taxon>
        <taxon>Plasmodiophoridae</taxon>
        <taxon>Spongospora</taxon>
    </lineage>
</organism>
<accession>A0A0H5QRU5</accession>
<proteinExistence type="predicted"/>
<sequence length="107" mass="12357">MYLRVRRTTASFPVSSWTSPTVIIGSVISQMTTIPLFTICPKLAQFGNGLFPLHNFDSINRNRELMVPIDRIDNLEFCYLLVISWCRNTMEDCRPYRPALMPINSRS</sequence>
<protein>
    <submittedName>
        <fullName evidence="1">Uncharacterized protein</fullName>
    </submittedName>
</protein>
<dbReference type="EMBL" id="HACM01003905">
    <property type="protein sequence ID" value="CRZ04347.1"/>
    <property type="molecule type" value="Transcribed_RNA"/>
</dbReference>
<reference evidence="1" key="1">
    <citation type="submission" date="2015-04" db="EMBL/GenBank/DDBJ databases">
        <title>The genome sequence of the plant pathogenic Rhizarian Plasmodiophora brassicae reveals insights in its biotrophic life cycle and the origin of chitin synthesis.</title>
        <authorList>
            <person name="Schwelm A."/>
            <person name="Fogelqvist J."/>
            <person name="Knaust A."/>
            <person name="Julke S."/>
            <person name="Lilja T."/>
            <person name="Dhandapani V."/>
            <person name="Bonilla-Rosso G."/>
            <person name="Karlsson M."/>
            <person name="Shevchenko A."/>
            <person name="Choi S.R."/>
            <person name="Kim H.G."/>
            <person name="Park J.Y."/>
            <person name="Lim Y.P."/>
            <person name="Ludwig-Muller J."/>
            <person name="Dixelius C."/>
        </authorList>
    </citation>
    <scope>NUCLEOTIDE SEQUENCE</scope>
    <source>
        <tissue evidence="1">Potato root galls</tissue>
    </source>
</reference>
<name>A0A0H5QRU5_9EUKA</name>
<feature type="non-terminal residue" evidence="1">
    <location>
        <position position="107"/>
    </location>
</feature>
<evidence type="ECO:0000313" key="1">
    <source>
        <dbReference type="EMBL" id="CRZ04347.1"/>
    </source>
</evidence>
<dbReference type="AlphaFoldDB" id="A0A0H5QRU5"/>